<dbReference type="EMBL" id="SEWY01000001">
    <property type="protein sequence ID" value="TBH75398.1"/>
    <property type="molecule type" value="Genomic_DNA"/>
</dbReference>
<accession>A0A4Q9BJ59</accession>
<keyword evidence="1 2" id="KW-0732">Signal</keyword>
<keyword evidence="4" id="KW-1185">Reference proteome</keyword>
<dbReference type="Gene3D" id="2.130.10.130">
    <property type="entry name" value="Integrin alpha, N-terminal"/>
    <property type="match status" value="1"/>
</dbReference>
<dbReference type="PANTHER" id="PTHR44103:SF1">
    <property type="entry name" value="PROPROTEIN CONVERTASE P"/>
    <property type="match status" value="1"/>
</dbReference>
<comment type="caution">
    <text evidence="3">The sequence shown here is derived from an EMBL/GenBank/DDBJ whole genome shotgun (WGS) entry which is preliminary data.</text>
</comment>
<feature type="chain" id="PRO_5020782837" evidence="2">
    <location>
        <begin position="20"/>
        <end position="641"/>
    </location>
</feature>
<organism evidence="3 4">
    <name type="scientific">Aquirufa antheringensis</name>
    <dbReference type="NCBI Taxonomy" id="2516559"/>
    <lineage>
        <taxon>Bacteria</taxon>
        <taxon>Pseudomonadati</taxon>
        <taxon>Bacteroidota</taxon>
        <taxon>Cytophagia</taxon>
        <taxon>Cytophagales</taxon>
        <taxon>Flectobacillaceae</taxon>
        <taxon>Aquirufa</taxon>
    </lineage>
</organism>
<dbReference type="Pfam" id="PF13517">
    <property type="entry name" value="FG-GAP_3"/>
    <property type="match status" value="2"/>
</dbReference>
<evidence type="ECO:0000256" key="1">
    <source>
        <dbReference type="ARBA" id="ARBA00022729"/>
    </source>
</evidence>
<sequence length="641" mass="70210">MRKSRWMFLIFCFAFHLKAQQISFDQITNLPVTGLKNPWAGGMNSVQFFLFDLDGDVREDLVVFDRSAQHLKTFLRNSSGSFTYSPGYQKRFPLIENWMNLLDYDGDGDKDLFTSTPGGIQVYPNVGNNFPKSTGTLKSTGLNGLINIYVSATDIPAIADIDGDGDLDILAFESAGHFITYYENTGDLKYVTKSLNWGNFYLNDCQDITFGLVPESVLSTQSTAAVQHAGSTLALWDPDKNGIYDLIIGHVNCSSFLWMKNEGTRAKPKFRSADYNFPTGAPHSVPSLASGSPIDLDGDGILDLIASSHLPDLNPALETVSYYRSENGVLELKTKAFLQEEMIEVGDNASPVFYDADNDGDLDLLIGSASVTFYENVNGVLSFKSRDFLTLAGASSVQLQVVNGRLMLYYVKGSSVYYRAYSAGQLGEEKALNVVSLRETPRLYDINQDGSLELVVLDYLGGTRVYDWSDLAKPYQRQETSFRGIAYADITGDGNAERITVDASGYLYVSGLGLEVQRLPFQVGQNAQITTADFNRDGKVDIVVGLASGGVQLFQNTSDIIVPSEELYVWPNPSTSLINIRVKNAGSLHWFDLSGRALGGGISVDAGETLRIPAPLPGAGNYLLKYESAKGFVTQTVLILP</sequence>
<protein>
    <submittedName>
        <fullName evidence="3">VCBS repeat-containing protein</fullName>
    </submittedName>
</protein>
<name>A0A4Q9BJ59_9BACT</name>
<dbReference type="InterPro" id="IPR028994">
    <property type="entry name" value="Integrin_alpha_N"/>
</dbReference>
<feature type="signal peptide" evidence="2">
    <location>
        <begin position="1"/>
        <end position="19"/>
    </location>
</feature>
<evidence type="ECO:0000313" key="4">
    <source>
        <dbReference type="Proteomes" id="UP000293583"/>
    </source>
</evidence>
<evidence type="ECO:0000256" key="2">
    <source>
        <dbReference type="SAM" id="SignalP"/>
    </source>
</evidence>
<gene>
    <name evidence="3" type="ORF">EWU20_02135</name>
</gene>
<dbReference type="PANTHER" id="PTHR44103">
    <property type="entry name" value="PROPROTEIN CONVERTASE P"/>
    <property type="match status" value="1"/>
</dbReference>
<dbReference type="AlphaFoldDB" id="A0A4Q9BJ59"/>
<reference evidence="3 4" key="1">
    <citation type="submission" date="2019-02" db="EMBL/GenBank/DDBJ databases">
        <title>Genome of a new Bacteroidetes strain.</title>
        <authorList>
            <person name="Pitt A."/>
        </authorList>
    </citation>
    <scope>NUCLEOTIDE SEQUENCE [LARGE SCALE GENOMIC DNA]</scope>
    <source>
        <strain evidence="3 4">103A-SOEBACH</strain>
    </source>
</reference>
<proteinExistence type="predicted"/>
<evidence type="ECO:0000313" key="3">
    <source>
        <dbReference type="EMBL" id="TBH75398.1"/>
    </source>
</evidence>
<dbReference type="SUPFAM" id="SSF69318">
    <property type="entry name" value="Integrin alpha N-terminal domain"/>
    <property type="match status" value="2"/>
</dbReference>
<dbReference type="Proteomes" id="UP000293583">
    <property type="component" value="Unassembled WGS sequence"/>
</dbReference>
<dbReference type="InterPro" id="IPR013517">
    <property type="entry name" value="FG-GAP"/>
</dbReference>